<accession>A0A0P6WWB0</accession>
<organism evidence="1 2">
    <name type="scientific">Bellilinea caldifistulae</name>
    <dbReference type="NCBI Taxonomy" id="360411"/>
    <lineage>
        <taxon>Bacteria</taxon>
        <taxon>Bacillati</taxon>
        <taxon>Chloroflexota</taxon>
        <taxon>Anaerolineae</taxon>
        <taxon>Anaerolineales</taxon>
        <taxon>Anaerolineaceae</taxon>
        <taxon>Bellilinea</taxon>
    </lineage>
</organism>
<dbReference type="Proteomes" id="UP000050514">
    <property type="component" value="Unassembled WGS sequence"/>
</dbReference>
<dbReference type="EMBL" id="LGHJ01000017">
    <property type="protein sequence ID" value="KPL74550.1"/>
    <property type="molecule type" value="Genomic_DNA"/>
</dbReference>
<dbReference type="AlphaFoldDB" id="A0A0P6WWB0"/>
<evidence type="ECO:0000313" key="2">
    <source>
        <dbReference type="Proteomes" id="UP000050514"/>
    </source>
</evidence>
<proteinExistence type="predicted"/>
<keyword evidence="2" id="KW-1185">Reference proteome</keyword>
<comment type="caution">
    <text evidence="1">The sequence shown here is derived from an EMBL/GenBank/DDBJ whole genome shotgun (WGS) entry which is preliminary data.</text>
</comment>
<name>A0A0P6WWB0_9CHLR</name>
<evidence type="ECO:0008006" key="3">
    <source>
        <dbReference type="Google" id="ProtNLM"/>
    </source>
</evidence>
<gene>
    <name evidence="1" type="ORF">AC812_12200</name>
</gene>
<dbReference type="STRING" id="360411.AC812_12200"/>
<evidence type="ECO:0000313" key="1">
    <source>
        <dbReference type="EMBL" id="KPL74550.1"/>
    </source>
</evidence>
<sequence length="93" mass="10474">MDIYRIQTKITKTVEIRNSAGNLVDPSSIVFNVQKPDRTSETILSNDPRVVHSATGVFALTIELDMLGFWAINTQSTDPTESITEYVYCDSRF</sequence>
<protein>
    <recommendedName>
        <fullName evidence="3">YtkA-like domain-containing protein</fullName>
    </recommendedName>
</protein>
<dbReference type="RefSeq" id="WP_061918858.1">
    <property type="nucleotide sequence ID" value="NZ_DF967971.1"/>
</dbReference>
<reference evidence="1 2" key="1">
    <citation type="submission" date="2015-07" db="EMBL/GenBank/DDBJ databases">
        <title>Draft genome of Bellilinea caldifistulae DSM 17877.</title>
        <authorList>
            <person name="Hemp J."/>
            <person name="Ward L.M."/>
            <person name="Pace L.A."/>
            <person name="Fischer W.W."/>
        </authorList>
    </citation>
    <scope>NUCLEOTIDE SEQUENCE [LARGE SCALE GENOMIC DNA]</scope>
    <source>
        <strain evidence="1 2">GOMI-1</strain>
    </source>
</reference>